<organism evidence="3 4">
    <name type="scientific">Georgenia thermotolerans</name>
    <dbReference type="NCBI Taxonomy" id="527326"/>
    <lineage>
        <taxon>Bacteria</taxon>
        <taxon>Bacillati</taxon>
        <taxon>Actinomycetota</taxon>
        <taxon>Actinomycetes</taxon>
        <taxon>Micrococcales</taxon>
        <taxon>Bogoriellaceae</taxon>
        <taxon>Georgenia</taxon>
    </lineage>
</organism>
<name>A0A7J5UJ13_9MICO</name>
<protein>
    <submittedName>
        <fullName evidence="3">Uncharacterized protein</fullName>
    </submittedName>
</protein>
<dbReference type="RefSeq" id="WP_152204016.1">
    <property type="nucleotide sequence ID" value="NZ_VUKF01000040.1"/>
</dbReference>
<evidence type="ECO:0000256" key="1">
    <source>
        <dbReference type="SAM" id="Coils"/>
    </source>
</evidence>
<gene>
    <name evidence="3" type="ORF">GB883_20085</name>
</gene>
<sequence>MTDRPAGDRPGPEGPPLGSLMRDLAAVSPDVWDPGLDVVALWEDSLADLAAPGTRPTPDLSAPATGPVQREAVAVTLAVLHAPSLRPWRGRLDPAALHEVVERMVRVLGAHVSPRDWQADPRAREEAARVLLDLLGLRPAGESAAVAADRLAALSSAGLAAALAEMVEEQRRAQELARQLAERRAREAAMRVTYV</sequence>
<evidence type="ECO:0000256" key="2">
    <source>
        <dbReference type="SAM" id="MobiDB-lite"/>
    </source>
</evidence>
<proteinExistence type="predicted"/>
<keyword evidence="1" id="KW-0175">Coiled coil</keyword>
<feature type="coiled-coil region" evidence="1">
    <location>
        <begin position="159"/>
        <end position="186"/>
    </location>
</feature>
<dbReference type="AlphaFoldDB" id="A0A7J5UJ13"/>
<feature type="compositionally biased region" description="Basic and acidic residues" evidence="2">
    <location>
        <begin position="1"/>
        <end position="11"/>
    </location>
</feature>
<reference evidence="3 4" key="1">
    <citation type="submission" date="2019-10" db="EMBL/GenBank/DDBJ databases">
        <title>Georgenia wutianyii sp. nov. and Georgenia yuyongxinii sp. nov. isolated from plateau pika (Ochotona curzoniae) in the Qinghai-Tibet plateau of China.</title>
        <authorList>
            <person name="Tian Z."/>
        </authorList>
    </citation>
    <scope>NUCLEOTIDE SEQUENCE [LARGE SCALE GENOMIC DNA]</scope>
    <source>
        <strain evidence="3 4">DSM 21501</strain>
    </source>
</reference>
<dbReference type="OrthoDB" id="4827262at2"/>
<comment type="caution">
    <text evidence="3">The sequence shown here is derived from an EMBL/GenBank/DDBJ whole genome shotgun (WGS) entry which is preliminary data.</text>
</comment>
<evidence type="ECO:0000313" key="4">
    <source>
        <dbReference type="Proteomes" id="UP000451860"/>
    </source>
</evidence>
<dbReference type="EMBL" id="WHJE01000201">
    <property type="protein sequence ID" value="KAE8762296.1"/>
    <property type="molecule type" value="Genomic_DNA"/>
</dbReference>
<dbReference type="Proteomes" id="UP000451860">
    <property type="component" value="Unassembled WGS sequence"/>
</dbReference>
<feature type="region of interest" description="Disordered" evidence="2">
    <location>
        <begin position="1"/>
        <end position="21"/>
    </location>
</feature>
<evidence type="ECO:0000313" key="3">
    <source>
        <dbReference type="EMBL" id="KAE8762296.1"/>
    </source>
</evidence>
<accession>A0A7J5UJ13</accession>
<keyword evidence="4" id="KW-1185">Reference proteome</keyword>